<evidence type="ECO:0000313" key="3">
    <source>
        <dbReference type="EMBL" id="MBW0144593.1"/>
    </source>
</evidence>
<gene>
    <name evidence="3" type="ORF">KTQ36_04700</name>
</gene>
<name>A0ABS6V692_9SPHN</name>
<keyword evidence="2" id="KW-1133">Transmembrane helix</keyword>
<organism evidence="3 4">
    <name type="scientific">Sphingomicrobium clamense</name>
    <dbReference type="NCBI Taxonomy" id="2851013"/>
    <lineage>
        <taxon>Bacteria</taxon>
        <taxon>Pseudomonadati</taxon>
        <taxon>Pseudomonadota</taxon>
        <taxon>Alphaproteobacteria</taxon>
        <taxon>Sphingomonadales</taxon>
        <taxon>Sphingomonadaceae</taxon>
        <taxon>Sphingomicrobium</taxon>
    </lineage>
</organism>
<feature type="region of interest" description="Disordered" evidence="1">
    <location>
        <begin position="200"/>
        <end position="234"/>
    </location>
</feature>
<keyword evidence="2" id="KW-0472">Membrane</keyword>
<evidence type="ECO:0000256" key="1">
    <source>
        <dbReference type="SAM" id="MobiDB-lite"/>
    </source>
</evidence>
<keyword evidence="4" id="KW-1185">Reference proteome</keyword>
<feature type="transmembrane region" description="Helical" evidence="2">
    <location>
        <begin position="6"/>
        <end position="26"/>
    </location>
</feature>
<keyword evidence="2" id="KW-0812">Transmembrane</keyword>
<sequence>MTKRHWVGLTIAGLAVLAVLLGFRLIERAERGPDPETIVATSLEAMQAQNRLVPFSARFVSVVTSRQKRLGLFEAERTLILPGTVRYEVDLAKLEADDLSWDESSRTLRVTIPEVELAGPEVDLPAAREYGETGILGAVTDAEELLDDANRARAVADLKKQAGGSVPLGLAREAARDAVARNFLLPLRAAGMDDISVEARFASDPTPSTERADVSTSYQNAMSEAQRRRAAQGE</sequence>
<dbReference type="InterPro" id="IPR025324">
    <property type="entry name" value="DUF4230"/>
</dbReference>
<feature type="compositionally biased region" description="Polar residues" evidence="1">
    <location>
        <begin position="205"/>
        <end position="223"/>
    </location>
</feature>
<evidence type="ECO:0000256" key="2">
    <source>
        <dbReference type="SAM" id="Phobius"/>
    </source>
</evidence>
<dbReference type="Proteomes" id="UP000698028">
    <property type="component" value="Unassembled WGS sequence"/>
</dbReference>
<comment type="caution">
    <text evidence="3">The sequence shown here is derived from an EMBL/GenBank/DDBJ whole genome shotgun (WGS) entry which is preliminary data.</text>
</comment>
<dbReference type="Pfam" id="PF14014">
    <property type="entry name" value="DUF4230"/>
    <property type="match status" value="1"/>
</dbReference>
<evidence type="ECO:0000313" key="4">
    <source>
        <dbReference type="Proteomes" id="UP000698028"/>
    </source>
</evidence>
<reference evidence="3 4" key="1">
    <citation type="submission" date="2021-07" db="EMBL/GenBank/DDBJ databases">
        <title>The draft genome sequence of Sphingomicrobium sp. B8.</title>
        <authorList>
            <person name="Mu L."/>
        </authorList>
    </citation>
    <scope>NUCLEOTIDE SEQUENCE [LARGE SCALE GENOMIC DNA]</scope>
    <source>
        <strain evidence="3 4">B8</strain>
    </source>
</reference>
<dbReference type="EMBL" id="JAHVAH010000001">
    <property type="protein sequence ID" value="MBW0144593.1"/>
    <property type="molecule type" value="Genomic_DNA"/>
</dbReference>
<accession>A0ABS6V692</accession>
<proteinExistence type="predicted"/>
<protein>
    <submittedName>
        <fullName evidence="3">DUF4230 domain-containing protein</fullName>
    </submittedName>
</protein>